<dbReference type="Gene3D" id="1.10.8.60">
    <property type="match status" value="1"/>
</dbReference>
<proteinExistence type="inferred from homology"/>
<dbReference type="PANTHER" id="PTHR34388">
    <property type="entry name" value="DNA POLYMERASE III SUBUNIT DELTA"/>
    <property type="match status" value="1"/>
</dbReference>
<evidence type="ECO:0000256" key="6">
    <source>
        <dbReference type="ARBA" id="ARBA00022932"/>
    </source>
</evidence>
<dbReference type="Pfam" id="PF21694">
    <property type="entry name" value="DNA_pol3_delta_C"/>
    <property type="match status" value="1"/>
</dbReference>
<keyword evidence="4 11" id="KW-0548">Nucleotidyltransferase</keyword>
<dbReference type="GO" id="GO:0003677">
    <property type="term" value="F:DNA binding"/>
    <property type="evidence" value="ECO:0007669"/>
    <property type="project" value="InterPro"/>
</dbReference>
<evidence type="ECO:0000313" key="11">
    <source>
        <dbReference type="EMBL" id="HIS96932.1"/>
    </source>
</evidence>
<dbReference type="InterPro" id="IPR048466">
    <property type="entry name" value="DNA_pol3_delta-like_C"/>
</dbReference>
<reference evidence="11" key="1">
    <citation type="submission" date="2020-10" db="EMBL/GenBank/DDBJ databases">
        <authorList>
            <person name="Gilroy R."/>
        </authorList>
    </citation>
    <scope>NUCLEOTIDE SEQUENCE</scope>
    <source>
        <strain evidence="11">ChiHecec3B27-6122</strain>
    </source>
</reference>
<evidence type="ECO:0000313" key="12">
    <source>
        <dbReference type="Proteomes" id="UP000886876"/>
    </source>
</evidence>
<dbReference type="InterPro" id="IPR005790">
    <property type="entry name" value="DNA_polIII_delta"/>
</dbReference>
<evidence type="ECO:0000256" key="5">
    <source>
        <dbReference type="ARBA" id="ARBA00022705"/>
    </source>
</evidence>
<dbReference type="NCBIfam" id="TIGR01128">
    <property type="entry name" value="holA"/>
    <property type="match status" value="1"/>
</dbReference>
<keyword evidence="6" id="KW-0239">DNA-directed DNA polymerase</keyword>
<dbReference type="Gene3D" id="3.40.50.300">
    <property type="entry name" value="P-loop containing nucleotide triphosphate hydrolases"/>
    <property type="match status" value="1"/>
</dbReference>
<dbReference type="SUPFAM" id="SSF52540">
    <property type="entry name" value="P-loop containing nucleoside triphosphate hydrolases"/>
    <property type="match status" value="1"/>
</dbReference>
<dbReference type="InterPro" id="IPR027417">
    <property type="entry name" value="P-loop_NTPase"/>
</dbReference>
<evidence type="ECO:0000256" key="8">
    <source>
        <dbReference type="ARBA" id="ARBA00049244"/>
    </source>
</evidence>
<evidence type="ECO:0000256" key="1">
    <source>
        <dbReference type="ARBA" id="ARBA00012417"/>
    </source>
</evidence>
<dbReference type="Pfam" id="PF06144">
    <property type="entry name" value="DNA_pol3_delta"/>
    <property type="match status" value="1"/>
</dbReference>
<keyword evidence="5" id="KW-0235">DNA replication</keyword>
<sequence length="353" mass="39445">MAKKNDKRTQNKAEKQSYVEISRELKTGGPQRLYLLYGQEDYLREAFLGELKALCLPDGGDDFSYHRLEGKDMDMRQLEEAVNALPFLSERTMTEVRGYELSRCRDAEADALERIVSDIPEYCTLVFVQDTGYEPDQRQKAVKTLKQYGKLLNFSSQGQAPLVKWIARRFAALGKTVTPDACIALIYSSGELMNGLIPEIEKLAAGVRGDTVSAKDVERMALRRPEARIFDMTDCLAARDYDGAARILADLIAMGEEPIVTVAGIGTQMRRLYAARLAIDERLGPDFVKNLYKINYSFVLDKLMRSARGFTLEALAEAVRLCAETDYAMKSSSADDTELLCDLLIKLAAVSAV</sequence>
<gene>
    <name evidence="11" type="primary">holA</name>
    <name evidence="11" type="ORF">IAD42_03040</name>
</gene>
<accession>A0A9D1G3N6</accession>
<evidence type="ECO:0000256" key="3">
    <source>
        <dbReference type="ARBA" id="ARBA00022679"/>
    </source>
</evidence>
<dbReference type="EMBL" id="DVJS01000068">
    <property type="protein sequence ID" value="HIS96932.1"/>
    <property type="molecule type" value="Genomic_DNA"/>
</dbReference>
<comment type="caution">
    <text evidence="11">The sequence shown here is derived from an EMBL/GenBank/DDBJ whole genome shotgun (WGS) entry which is preliminary data.</text>
</comment>
<keyword evidence="3 11" id="KW-0808">Transferase</keyword>
<organism evidence="11 12">
    <name type="scientific">Candidatus Scatomorpha pullistercoris</name>
    <dbReference type="NCBI Taxonomy" id="2840929"/>
    <lineage>
        <taxon>Bacteria</taxon>
        <taxon>Bacillati</taxon>
        <taxon>Bacillota</taxon>
        <taxon>Clostridia</taxon>
        <taxon>Eubacteriales</taxon>
        <taxon>Candidatus Scatomorpha</taxon>
    </lineage>
</organism>
<dbReference type="Proteomes" id="UP000886876">
    <property type="component" value="Unassembled WGS sequence"/>
</dbReference>
<evidence type="ECO:0000256" key="7">
    <source>
        <dbReference type="ARBA" id="ARBA00034754"/>
    </source>
</evidence>
<name>A0A9D1G3N6_9FIRM</name>
<feature type="domain" description="DNA polymerase III delta N-terminal" evidence="9">
    <location>
        <begin position="34"/>
        <end position="153"/>
    </location>
</feature>
<evidence type="ECO:0000256" key="2">
    <source>
        <dbReference type="ARBA" id="ARBA00017703"/>
    </source>
</evidence>
<evidence type="ECO:0000259" key="9">
    <source>
        <dbReference type="Pfam" id="PF06144"/>
    </source>
</evidence>
<dbReference type="SUPFAM" id="SSF48019">
    <property type="entry name" value="post-AAA+ oligomerization domain-like"/>
    <property type="match status" value="1"/>
</dbReference>
<dbReference type="InterPro" id="IPR008921">
    <property type="entry name" value="DNA_pol3_clamp-load_cplx_C"/>
</dbReference>
<dbReference type="GO" id="GO:0003887">
    <property type="term" value="F:DNA-directed DNA polymerase activity"/>
    <property type="evidence" value="ECO:0007669"/>
    <property type="project" value="UniProtKB-KW"/>
</dbReference>
<comment type="catalytic activity">
    <reaction evidence="8">
        <text>DNA(n) + a 2'-deoxyribonucleoside 5'-triphosphate = DNA(n+1) + diphosphate</text>
        <dbReference type="Rhea" id="RHEA:22508"/>
        <dbReference type="Rhea" id="RHEA-COMP:17339"/>
        <dbReference type="Rhea" id="RHEA-COMP:17340"/>
        <dbReference type="ChEBI" id="CHEBI:33019"/>
        <dbReference type="ChEBI" id="CHEBI:61560"/>
        <dbReference type="ChEBI" id="CHEBI:173112"/>
        <dbReference type="EC" id="2.7.7.7"/>
    </reaction>
</comment>
<dbReference type="PANTHER" id="PTHR34388:SF1">
    <property type="entry name" value="DNA POLYMERASE III SUBUNIT DELTA"/>
    <property type="match status" value="1"/>
</dbReference>
<dbReference type="EC" id="2.7.7.7" evidence="1"/>
<dbReference type="AlphaFoldDB" id="A0A9D1G3N6"/>
<feature type="domain" description="DNA polymerase III delta subunit-like C-terminal" evidence="10">
    <location>
        <begin position="226"/>
        <end position="345"/>
    </location>
</feature>
<evidence type="ECO:0000259" key="10">
    <source>
        <dbReference type="Pfam" id="PF21694"/>
    </source>
</evidence>
<comment type="similarity">
    <text evidence="7">Belongs to the DNA polymerase HolA subunit family.</text>
</comment>
<dbReference type="GO" id="GO:0006261">
    <property type="term" value="P:DNA-templated DNA replication"/>
    <property type="evidence" value="ECO:0007669"/>
    <property type="project" value="TreeGrafter"/>
</dbReference>
<evidence type="ECO:0000256" key="4">
    <source>
        <dbReference type="ARBA" id="ARBA00022695"/>
    </source>
</evidence>
<dbReference type="Gene3D" id="1.20.272.10">
    <property type="match status" value="1"/>
</dbReference>
<dbReference type="GO" id="GO:0009360">
    <property type="term" value="C:DNA polymerase III complex"/>
    <property type="evidence" value="ECO:0007669"/>
    <property type="project" value="InterPro"/>
</dbReference>
<reference evidence="11" key="2">
    <citation type="journal article" date="2021" name="PeerJ">
        <title>Extensive microbial diversity within the chicken gut microbiome revealed by metagenomics and culture.</title>
        <authorList>
            <person name="Gilroy R."/>
            <person name="Ravi A."/>
            <person name="Getino M."/>
            <person name="Pursley I."/>
            <person name="Horton D.L."/>
            <person name="Alikhan N.F."/>
            <person name="Baker D."/>
            <person name="Gharbi K."/>
            <person name="Hall N."/>
            <person name="Watson M."/>
            <person name="Adriaenssens E.M."/>
            <person name="Foster-Nyarko E."/>
            <person name="Jarju S."/>
            <person name="Secka A."/>
            <person name="Antonio M."/>
            <person name="Oren A."/>
            <person name="Chaudhuri R.R."/>
            <person name="La Ragione R."/>
            <person name="Hildebrand F."/>
            <person name="Pallen M.J."/>
        </authorList>
    </citation>
    <scope>NUCLEOTIDE SEQUENCE</scope>
    <source>
        <strain evidence="11">ChiHecec3B27-6122</strain>
    </source>
</reference>
<protein>
    <recommendedName>
        <fullName evidence="2">DNA polymerase III subunit delta</fullName>
        <ecNumber evidence="1">2.7.7.7</ecNumber>
    </recommendedName>
</protein>
<dbReference type="InterPro" id="IPR010372">
    <property type="entry name" value="DNA_pol3_delta_N"/>
</dbReference>